<dbReference type="PANTHER" id="PTHR24198:SF194">
    <property type="entry name" value="INVERSIN-A"/>
    <property type="match status" value="1"/>
</dbReference>
<evidence type="ECO:0000256" key="1">
    <source>
        <dbReference type="ARBA" id="ARBA00022737"/>
    </source>
</evidence>
<dbReference type="PANTHER" id="PTHR24198">
    <property type="entry name" value="ANKYRIN REPEAT AND PROTEIN KINASE DOMAIN-CONTAINING PROTEIN"/>
    <property type="match status" value="1"/>
</dbReference>
<feature type="repeat" description="ANK" evidence="3">
    <location>
        <begin position="70"/>
        <end position="94"/>
    </location>
</feature>
<gene>
    <name evidence="4" type="ORF">NTEN_LOCUS20600</name>
</gene>
<dbReference type="Proteomes" id="UP000479000">
    <property type="component" value="Unassembled WGS sequence"/>
</dbReference>
<dbReference type="InterPro" id="IPR002110">
    <property type="entry name" value="Ankyrin_rpt"/>
</dbReference>
<feature type="repeat" description="ANK" evidence="3">
    <location>
        <begin position="102"/>
        <end position="134"/>
    </location>
</feature>
<dbReference type="Gene3D" id="1.25.40.20">
    <property type="entry name" value="Ankyrin repeat-containing domain"/>
    <property type="match status" value="2"/>
</dbReference>
<dbReference type="SUPFAM" id="SSF48403">
    <property type="entry name" value="Ankyrin repeat"/>
    <property type="match status" value="1"/>
</dbReference>
<dbReference type="SMART" id="SM00248">
    <property type="entry name" value="ANK"/>
    <property type="match status" value="4"/>
</dbReference>
<keyword evidence="1" id="KW-0677">Repeat</keyword>
<evidence type="ECO:0000313" key="4">
    <source>
        <dbReference type="EMBL" id="CAB0016414.1"/>
    </source>
</evidence>
<proteinExistence type="predicted"/>
<keyword evidence="5" id="KW-1185">Reference proteome</keyword>
<dbReference type="PROSITE" id="PS50088">
    <property type="entry name" value="ANK_REPEAT"/>
    <property type="match status" value="3"/>
</dbReference>
<dbReference type="PROSITE" id="PS50297">
    <property type="entry name" value="ANK_REP_REGION"/>
    <property type="match status" value="3"/>
</dbReference>
<evidence type="ECO:0000256" key="3">
    <source>
        <dbReference type="PROSITE-ProRule" id="PRU00023"/>
    </source>
</evidence>
<dbReference type="Pfam" id="PF12796">
    <property type="entry name" value="Ank_2"/>
    <property type="match status" value="1"/>
</dbReference>
<dbReference type="EMBL" id="CADCXU010030313">
    <property type="protein sequence ID" value="CAB0016414.1"/>
    <property type="molecule type" value="Genomic_DNA"/>
</dbReference>
<dbReference type="OrthoDB" id="194358at2759"/>
<keyword evidence="2 3" id="KW-0040">ANK repeat</keyword>
<dbReference type="InterPro" id="IPR036770">
    <property type="entry name" value="Ankyrin_rpt-contain_sf"/>
</dbReference>
<dbReference type="AlphaFoldDB" id="A0A6H5HHI8"/>
<organism evidence="4 5">
    <name type="scientific">Nesidiocoris tenuis</name>
    <dbReference type="NCBI Taxonomy" id="355587"/>
    <lineage>
        <taxon>Eukaryota</taxon>
        <taxon>Metazoa</taxon>
        <taxon>Ecdysozoa</taxon>
        <taxon>Arthropoda</taxon>
        <taxon>Hexapoda</taxon>
        <taxon>Insecta</taxon>
        <taxon>Pterygota</taxon>
        <taxon>Neoptera</taxon>
        <taxon>Paraneoptera</taxon>
        <taxon>Hemiptera</taxon>
        <taxon>Heteroptera</taxon>
        <taxon>Panheteroptera</taxon>
        <taxon>Cimicomorpha</taxon>
        <taxon>Miridae</taxon>
        <taxon>Dicyphina</taxon>
        <taxon>Nesidiocoris</taxon>
    </lineage>
</organism>
<accession>A0A6H5HHI8</accession>
<reference evidence="4 5" key="1">
    <citation type="submission" date="2020-02" db="EMBL/GenBank/DDBJ databases">
        <authorList>
            <person name="Ferguson B K."/>
        </authorList>
    </citation>
    <scope>NUCLEOTIDE SEQUENCE [LARGE SCALE GENOMIC DNA]</scope>
</reference>
<sequence>MDCGGRCLHELVAADAVADVRAACQSDAGRLDHRNDDLETPLHVAAVEGSSACADVLLSSGADPFARDVDGYTPLMLACKFARLEAARLLVKFGGLDLKDAAGRTALHISAAAGELRSAQLLLDSGADADALDDEGNLPVHVAVRRQNLDVAWAICKKMDLRRYLKKNFNNKN</sequence>
<name>A0A6H5HHI8_9HEMI</name>
<evidence type="ECO:0000256" key="2">
    <source>
        <dbReference type="ARBA" id="ARBA00023043"/>
    </source>
</evidence>
<feature type="repeat" description="ANK" evidence="3">
    <location>
        <begin position="37"/>
        <end position="69"/>
    </location>
</feature>
<evidence type="ECO:0000313" key="5">
    <source>
        <dbReference type="Proteomes" id="UP000479000"/>
    </source>
</evidence>
<protein>
    <submittedName>
        <fullName evidence="4">Uncharacterized protein</fullName>
    </submittedName>
</protein>